<dbReference type="InterPro" id="IPR017853">
    <property type="entry name" value="GH"/>
</dbReference>
<keyword evidence="4" id="KW-0732">Signal</keyword>
<comment type="caution">
    <text evidence="6">The sequence shown here is derived from an EMBL/GenBank/DDBJ whole genome shotgun (WGS) entry which is preliminary data.</text>
</comment>
<feature type="chain" id="PRO_5047321281" description="GH26 domain-containing protein" evidence="4">
    <location>
        <begin position="19"/>
        <end position="284"/>
    </location>
</feature>
<evidence type="ECO:0000256" key="4">
    <source>
        <dbReference type="SAM" id="SignalP"/>
    </source>
</evidence>
<organism evidence="6 7">
    <name type="scientific">Blastococcus jejuensis</name>
    <dbReference type="NCBI Taxonomy" id="351224"/>
    <lineage>
        <taxon>Bacteria</taxon>
        <taxon>Bacillati</taxon>
        <taxon>Actinomycetota</taxon>
        <taxon>Actinomycetes</taxon>
        <taxon>Geodermatophilales</taxon>
        <taxon>Geodermatophilaceae</taxon>
        <taxon>Blastococcus</taxon>
    </lineage>
</organism>
<evidence type="ECO:0000313" key="7">
    <source>
        <dbReference type="Proteomes" id="UP001499924"/>
    </source>
</evidence>
<evidence type="ECO:0000259" key="5">
    <source>
        <dbReference type="PROSITE" id="PS51764"/>
    </source>
</evidence>
<evidence type="ECO:0000313" key="6">
    <source>
        <dbReference type="EMBL" id="GAA3172027.1"/>
    </source>
</evidence>
<proteinExistence type="inferred from homology"/>
<dbReference type="Proteomes" id="UP001499924">
    <property type="component" value="Unassembled WGS sequence"/>
</dbReference>
<dbReference type="Gene3D" id="3.20.20.80">
    <property type="entry name" value="Glycosidases"/>
    <property type="match status" value="1"/>
</dbReference>
<feature type="active site" description="Proton donor" evidence="3">
    <location>
        <position position="105"/>
    </location>
</feature>
<gene>
    <name evidence="6" type="ORF">GCM10010531_26830</name>
</gene>
<reference evidence="7" key="1">
    <citation type="journal article" date="2019" name="Int. J. Syst. Evol. Microbiol.">
        <title>The Global Catalogue of Microorganisms (GCM) 10K type strain sequencing project: providing services to taxonomists for standard genome sequencing and annotation.</title>
        <authorList>
            <consortium name="The Broad Institute Genomics Platform"/>
            <consortium name="The Broad Institute Genome Sequencing Center for Infectious Disease"/>
            <person name="Wu L."/>
            <person name="Ma J."/>
        </authorList>
    </citation>
    <scope>NUCLEOTIDE SEQUENCE [LARGE SCALE GENOMIC DNA]</scope>
    <source>
        <strain evidence="7">JCM 15614</strain>
    </source>
</reference>
<name>A0ABP6P990_9ACTN</name>
<keyword evidence="2 3" id="KW-0326">Glycosidase</keyword>
<protein>
    <recommendedName>
        <fullName evidence="5">GH26 domain-containing protein</fullName>
    </recommendedName>
</protein>
<feature type="domain" description="GH26" evidence="5">
    <location>
        <begin position="1"/>
        <end position="284"/>
    </location>
</feature>
<dbReference type="PROSITE" id="PS51764">
    <property type="entry name" value="GH26"/>
    <property type="match status" value="1"/>
</dbReference>
<keyword evidence="7" id="KW-1185">Reference proteome</keyword>
<accession>A0ABP6P990</accession>
<dbReference type="EMBL" id="BAAAVV010000006">
    <property type="protein sequence ID" value="GAA3172027.1"/>
    <property type="molecule type" value="Genomic_DNA"/>
</dbReference>
<feature type="signal peptide" evidence="4">
    <location>
        <begin position="1"/>
        <end position="18"/>
    </location>
</feature>
<evidence type="ECO:0000256" key="2">
    <source>
        <dbReference type="ARBA" id="ARBA00023295"/>
    </source>
</evidence>
<feature type="active site" description="Nucleophile" evidence="3">
    <location>
        <position position="215"/>
    </location>
</feature>
<dbReference type="SUPFAM" id="SSF51445">
    <property type="entry name" value="(Trans)glycosidases"/>
    <property type="match status" value="1"/>
</dbReference>
<evidence type="ECO:0000256" key="3">
    <source>
        <dbReference type="PROSITE-ProRule" id="PRU01100"/>
    </source>
</evidence>
<evidence type="ECO:0000256" key="1">
    <source>
        <dbReference type="ARBA" id="ARBA00022801"/>
    </source>
</evidence>
<comment type="similarity">
    <text evidence="3">Belongs to the glycosyl hydrolase 26 family.</text>
</comment>
<keyword evidence="1 3" id="KW-0378">Hydrolase</keyword>
<dbReference type="InterPro" id="IPR022790">
    <property type="entry name" value="GH26_dom"/>
</dbReference>
<sequence length="284" mass="30790">MVVATTAALSVMTTPASAAPTTYIGVAGDHAGLSRSTGEPLALHSYSRFDRRVPANADMITVKTSAKWSQVAAARPGSALYEQIAQYARGVKALNRTVMVAYHHEPEAGGSRGFGTSQEFVAAYRQVVSIFNSVGATNVEWTWQMTAYSFRVRESDRRAAIHWYPGDAYVDNVSADGYNWGSCDGHSGKWLSFASFTEPVVQFARAHGKKASLGEFGSVAGSQRAQWLRDAHRYVVANRDVISAAFYFQNGSSGAGDTCNWLLQTSAEHDAFGDMARDTSTFRS</sequence>
<dbReference type="RefSeq" id="WP_344689427.1">
    <property type="nucleotide sequence ID" value="NZ_BAAAVV010000006.1"/>
</dbReference>